<dbReference type="AlphaFoldDB" id="A0A6P2CBL1"/>
<dbReference type="Pfam" id="PF01833">
    <property type="entry name" value="TIG"/>
    <property type="match status" value="1"/>
</dbReference>
<dbReference type="InterPro" id="IPR014756">
    <property type="entry name" value="Ig_E-set"/>
</dbReference>
<evidence type="ECO:0000256" key="1">
    <source>
        <dbReference type="SAM" id="SignalP"/>
    </source>
</evidence>
<dbReference type="RefSeq" id="WP_145852174.1">
    <property type="nucleotide sequence ID" value="NZ_RPFW01000001.1"/>
</dbReference>
<dbReference type="SUPFAM" id="SSF81296">
    <property type="entry name" value="E set domains"/>
    <property type="match status" value="1"/>
</dbReference>
<gene>
    <name evidence="3" type="ORF">EAS64_08595</name>
</gene>
<proteinExistence type="predicted"/>
<accession>A0A6P2CBL1</accession>
<dbReference type="Proteomes" id="UP000460272">
    <property type="component" value="Unassembled WGS sequence"/>
</dbReference>
<dbReference type="InterPro" id="IPR002909">
    <property type="entry name" value="IPT_dom"/>
</dbReference>
<keyword evidence="1" id="KW-0732">Signal</keyword>
<evidence type="ECO:0000259" key="2">
    <source>
        <dbReference type="SMART" id="SM00429"/>
    </source>
</evidence>
<feature type="chain" id="PRO_5026857990" description="IPT/TIG domain-containing protein" evidence="1">
    <location>
        <begin position="31"/>
        <end position="231"/>
    </location>
</feature>
<feature type="signal peptide" evidence="1">
    <location>
        <begin position="1"/>
        <end position="30"/>
    </location>
</feature>
<sequence length="231" mass="24526">MRLSRFVPLGTAVVTVVTSLLAATAAVSVAAPPAAVPAAAPWPVVSKLSLTSSPVAGGVRVTVTGRYFTKVTKVTFGSSAGKSLKVLSGTKLEATAPGHPAGAVNVRVVAKAGTSKAVTADRFTYPSGMRQPRGHMQLRALRGHQFPRELHSGLRLHRPFRCGGGDQRHKLCRRDSSDRYRRPCVLRRFASFPVRFLRSPPAVTSRCHAAPTASGLPTTLNPGPVLPRYSC</sequence>
<evidence type="ECO:0000313" key="3">
    <source>
        <dbReference type="EMBL" id="TVZ07331.1"/>
    </source>
</evidence>
<dbReference type="GO" id="GO:0005975">
    <property type="term" value="P:carbohydrate metabolic process"/>
    <property type="evidence" value="ECO:0007669"/>
    <property type="project" value="UniProtKB-ARBA"/>
</dbReference>
<dbReference type="Gene3D" id="2.60.40.10">
    <property type="entry name" value="Immunoglobulins"/>
    <property type="match status" value="1"/>
</dbReference>
<reference evidence="3 4" key="1">
    <citation type="submission" date="2018-11" db="EMBL/GenBank/DDBJ databases">
        <title>Trebonia kvetii gen.nov., sp.nov., a novel acidophilic actinobacterium, and proposal of the new actinobacterial family Treboniaceae fam. nov.</title>
        <authorList>
            <person name="Rapoport D."/>
            <person name="Sagova-Mareckova M."/>
            <person name="Sedlacek I."/>
            <person name="Provaznik J."/>
            <person name="Kralova S."/>
            <person name="Pavlinic D."/>
            <person name="Benes V."/>
            <person name="Kopecky J."/>
        </authorList>
    </citation>
    <scope>NUCLEOTIDE SEQUENCE [LARGE SCALE GENOMIC DNA]</scope>
    <source>
        <strain evidence="3 4">15Tr583</strain>
    </source>
</reference>
<keyword evidence="4" id="KW-1185">Reference proteome</keyword>
<name>A0A6P2CBL1_9ACTN</name>
<dbReference type="SMART" id="SM00429">
    <property type="entry name" value="IPT"/>
    <property type="match status" value="1"/>
</dbReference>
<dbReference type="EMBL" id="RPFW01000001">
    <property type="protein sequence ID" value="TVZ07331.1"/>
    <property type="molecule type" value="Genomic_DNA"/>
</dbReference>
<dbReference type="InterPro" id="IPR013783">
    <property type="entry name" value="Ig-like_fold"/>
</dbReference>
<comment type="caution">
    <text evidence="3">The sequence shown here is derived from an EMBL/GenBank/DDBJ whole genome shotgun (WGS) entry which is preliminary data.</text>
</comment>
<feature type="domain" description="IPT/TIG" evidence="2">
    <location>
        <begin position="42"/>
        <end position="126"/>
    </location>
</feature>
<organism evidence="3 4">
    <name type="scientific">Trebonia kvetii</name>
    <dbReference type="NCBI Taxonomy" id="2480626"/>
    <lineage>
        <taxon>Bacteria</taxon>
        <taxon>Bacillati</taxon>
        <taxon>Actinomycetota</taxon>
        <taxon>Actinomycetes</taxon>
        <taxon>Streptosporangiales</taxon>
        <taxon>Treboniaceae</taxon>
        <taxon>Trebonia</taxon>
    </lineage>
</organism>
<protein>
    <recommendedName>
        <fullName evidence="2">IPT/TIG domain-containing protein</fullName>
    </recommendedName>
</protein>
<evidence type="ECO:0000313" key="4">
    <source>
        <dbReference type="Proteomes" id="UP000460272"/>
    </source>
</evidence>
<dbReference type="CDD" id="cd00102">
    <property type="entry name" value="IPT"/>
    <property type="match status" value="1"/>
</dbReference>